<dbReference type="SUPFAM" id="SSF55920">
    <property type="entry name" value="Creatinase/aminopeptidase"/>
    <property type="match status" value="1"/>
</dbReference>
<evidence type="ECO:0000313" key="3">
    <source>
        <dbReference type="Proteomes" id="UP000264002"/>
    </source>
</evidence>
<keyword evidence="3" id="KW-1185">Reference proteome</keyword>
<organism evidence="2 3">
    <name type="scientific">Sphaerochaeta halotolerans</name>
    <dbReference type="NCBI Taxonomy" id="2293840"/>
    <lineage>
        <taxon>Bacteria</taxon>
        <taxon>Pseudomonadati</taxon>
        <taxon>Spirochaetota</taxon>
        <taxon>Spirochaetia</taxon>
        <taxon>Spirochaetales</taxon>
        <taxon>Sphaerochaetaceae</taxon>
        <taxon>Sphaerochaeta</taxon>
    </lineage>
</organism>
<dbReference type="InterPro" id="IPR036005">
    <property type="entry name" value="Creatinase/aminopeptidase-like"/>
</dbReference>
<reference evidence="2 3" key="2">
    <citation type="submission" date="2018-09" db="EMBL/GenBank/DDBJ databases">
        <title>Genome of Sphaerochaeta halotolerans strain 4-11.</title>
        <authorList>
            <person name="Nazina T.N."/>
            <person name="Sokolova D.S."/>
        </authorList>
    </citation>
    <scope>NUCLEOTIDE SEQUENCE [LARGE SCALE GENOMIC DNA]</scope>
    <source>
        <strain evidence="2 3">4-11</strain>
    </source>
</reference>
<sequence>MTVERPKSITKGEFCAKMRILEKKLEQLGKKKIYLCSEGAMRWLTGSRHQVVEIAANTPTTVQAVVETSPTTSLRFFSDRWESNRVHDLIEQGIWNECGVKASYGGTSPDLTEEGIASPLTEDYAEIERSIVSPLAEGMEGNQKAKLDWLVAESRQALIEIAAYMEEGMTGWDLRTLVHHTYHRRHMELNLVMLGLSGMRRHLHPVVEDDSVVEPGAVVKIAIGARYFDMFHSATQLVKIGEAPSHRELAVHHALREATLAYADRFTAGAVEKDLHESLGPIFKKVEEKHELEGFTQSAYLHHAGGPLSPLGNRDFVITEKGQRKILPYSQFSVNPVDALEFLKFELQGIALPAGPPRIIDEFAWKHDGFNAPPYDTIKWRGTTLRLPTIITHGDT</sequence>
<name>A0A372MDA0_9SPIR</name>
<protein>
    <submittedName>
        <fullName evidence="2">M24 family metallopeptidase</fullName>
    </submittedName>
</protein>
<reference evidence="3" key="1">
    <citation type="submission" date="2018-08" db="EMBL/GenBank/DDBJ databases">
        <authorList>
            <person name="Grouzdev D.S."/>
            <person name="Krutkina M.S."/>
        </authorList>
    </citation>
    <scope>NUCLEOTIDE SEQUENCE [LARGE SCALE GENOMIC DNA]</scope>
    <source>
        <strain evidence="3">4-11</strain>
    </source>
</reference>
<dbReference type="Proteomes" id="UP000264002">
    <property type="component" value="Unassembled WGS sequence"/>
</dbReference>
<feature type="domain" description="Peptidase M24" evidence="1">
    <location>
        <begin position="154"/>
        <end position="305"/>
    </location>
</feature>
<evidence type="ECO:0000313" key="2">
    <source>
        <dbReference type="EMBL" id="RFU93781.1"/>
    </source>
</evidence>
<dbReference type="Pfam" id="PF00557">
    <property type="entry name" value="Peptidase_M24"/>
    <property type="match status" value="1"/>
</dbReference>
<proteinExistence type="predicted"/>
<comment type="caution">
    <text evidence="2">The sequence shown here is derived from an EMBL/GenBank/DDBJ whole genome shotgun (WGS) entry which is preliminary data.</text>
</comment>
<gene>
    <name evidence="2" type="ORF">DYP60_13060</name>
</gene>
<dbReference type="EMBL" id="QUWK01000019">
    <property type="protein sequence ID" value="RFU93781.1"/>
    <property type="molecule type" value="Genomic_DNA"/>
</dbReference>
<accession>A0A372MDA0</accession>
<evidence type="ECO:0000259" key="1">
    <source>
        <dbReference type="Pfam" id="PF00557"/>
    </source>
</evidence>
<dbReference type="AlphaFoldDB" id="A0A372MDA0"/>
<dbReference type="Gene3D" id="3.90.230.10">
    <property type="entry name" value="Creatinase/methionine aminopeptidase superfamily"/>
    <property type="match status" value="1"/>
</dbReference>
<dbReference type="InterPro" id="IPR000994">
    <property type="entry name" value="Pept_M24"/>
</dbReference>